<dbReference type="RefSeq" id="XP_024583281.1">
    <property type="nucleotide sequence ID" value="XM_024717820.1"/>
</dbReference>
<feature type="region of interest" description="Disordered" evidence="1">
    <location>
        <begin position="229"/>
        <end position="252"/>
    </location>
</feature>
<sequence length="252" mass="27941">MGKSSDRHIASEGEFFKLGEVLEKTAKDTSTCLKLLKTHLSEYDSRNGNHFINTASSYMRSDMRTAKDMASELTHVGHRIASNHKPNKSEILSARNMKEATTKAIDSLKISARNYDRENGQRMGVKGTIDAVVGGHSDNKVEREGGLFNNMHGHETTNHHKGMFQTKDDNGGGIMGSSETVETLVTKILRDHFDLSALEYQITAAEKSLSLSIVERAKEKIHDVKEKLTGDHTDGHVHHYGGHHSHNKTVSP</sequence>
<organism evidence="2 3">
    <name type="scientific">Plasmopara halstedii</name>
    <name type="common">Downy mildew of sunflower</name>
    <dbReference type="NCBI Taxonomy" id="4781"/>
    <lineage>
        <taxon>Eukaryota</taxon>
        <taxon>Sar</taxon>
        <taxon>Stramenopiles</taxon>
        <taxon>Oomycota</taxon>
        <taxon>Peronosporomycetes</taxon>
        <taxon>Peronosporales</taxon>
        <taxon>Peronosporaceae</taxon>
        <taxon>Plasmopara</taxon>
    </lineage>
</organism>
<feature type="compositionally biased region" description="Basic residues" evidence="1">
    <location>
        <begin position="238"/>
        <end position="252"/>
    </location>
</feature>
<evidence type="ECO:0000256" key="1">
    <source>
        <dbReference type="SAM" id="MobiDB-lite"/>
    </source>
</evidence>
<protein>
    <submittedName>
        <fullName evidence="2">Uncharacterized protein</fullName>
    </submittedName>
</protein>
<reference evidence="3" key="1">
    <citation type="submission" date="2014-09" db="EMBL/GenBank/DDBJ databases">
        <authorList>
            <person name="Sharma Rahul"/>
            <person name="Thines Marco"/>
        </authorList>
    </citation>
    <scope>NUCLEOTIDE SEQUENCE [LARGE SCALE GENOMIC DNA]</scope>
</reference>
<dbReference type="Proteomes" id="UP000054928">
    <property type="component" value="Unassembled WGS sequence"/>
</dbReference>
<dbReference type="GeneID" id="36398638"/>
<name>A0A0P1AYH7_PLAHL</name>
<accession>A0A0P1AYH7</accession>
<evidence type="ECO:0000313" key="2">
    <source>
        <dbReference type="EMBL" id="CEG46912.1"/>
    </source>
</evidence>
<proteinExistence type="predicted"/>
<dbReference type="AlphaFoldDB" id="A0A0P1AYH7"/>
<dbReference type="OMA" id="DEGHHAQ"/>
<dbReference type="STRING" id="4781.A0A0P1AYH7"/>
<dbReference type="EMBL" id="CCYD01002371">
    <property type="protein sequence ID" value="CEG46912.1"/>
    <property type="molecule type" value="Genomic_DNA"/>
</dbReference>
<evidence type="ECO:0000313" key="3">
    <source>
        <dbReference type="Proteomes" id="UP000054928"/>
    </source>
</evidence>
<dbReference type="OrthoDB" id="103502at2759"/>
<keyword evidence="3" id="KW-1185">Reference proteome</keyword>